<feature type="binding site" evidence="1">
    <location>
        <position position="169"/>
    </location>
    <ligand>
        <name>Mn(2+)</name>
        <dbReference type="ChEBI" id="CHEBI:29035"/>
        <label>2</label>
    </ligand>
</feature>
<dbReference type="Gene3D" id="3.40.630.10">
    <property type="entry name" value="Zn peptidases"/>
    <property type="match status" value="1"/>
</dbReference>
<dbReference type="SUPFAM" id="SSF55031">
    <property type="entry name" value="Bacterial exopeptidase dimerisation domain"/>
    <property type="match status" value="1"/>
</dbReference>
<sequence>MIDNQELLKRIKELDPYMRETRGYLHQHPEVSSEEWETRKFLQAEVAKLDLPITDVPRTGFYVTLDTGRPGRTVALRADIDALPIQKQPNNLKGPRKWVSKKDGVSHMCGHDGHMAVLLAAMELLYDLREKLSGKIIFLFEEGEEVGSGIAAMLEAIEPLGIEAIYGTHLTAFMPTGQICLDGGPRMAGAAVIDLEVVGQSGHGSRPDLSINPVFAGANVLTGLSSAWANQIDVSKTVTLGLTQFHAGAINNIIPETAFIGGSLRYFDVAEGLKAVETLKKVAEKTAEAHNCQIRYLDTMRIATIPVINDDNLAELAQLGAENLFPGSVVEGVQWYASESFSHYAKVAPSVFAFVGMGNEAVGSGAEHHNDYFDLDEDALSYSLGATVKFAINFLM</sequence>
<evidence type="ECO:0000313" key="3">
    <source>
        <dbReference type="EMBL" id="MBP1042870.1"/>
    </source>
</evidence>
<dbReference type="PIRSF" id="PIRSF005962">
    <property type="entry name" value="Pept_M20D_amidohydro"/>
    <property type="match status" value="1"/>
</dbReference>
<dbReference type="InterPro" id="IPR036264">
    <property type="entry name" value="Bact_exopeptidase_dim_dom"/>
</dbReference>
<keyword evidence="1" id="KW-0464">Manganese</keyword>
<name>A0A940SW19_9ENTE</name>
<gene>
    <name evidence="3" type="ORF">I6N95_17780</name>
</gene>
<dbReference type="InterPro" id="IPR011650">
    <property type="entry name" value="Peptidase_M20_dimer"/>
</dbReference>
<keyword evidence="4" id="KW-1185">Reference proteome</keyword>
<evidence type="ECO:0000313" key="4">
    <source>
        <dbReference type="Proteomes" id="UP000674938"/>
    </source>
</evidence>
<protein>
    <submittedName>
        <fullName evidence="3">Amidohydrolase</fullName>
    </submittedName>
</protein>
<comment type="caution">
    <text evidence="3">The sequence shown here is derived from an EMBL/GenBank/DDBJ whole genome shotgun (WGS) entry which is preliminary data.</text>
</comment>
<keyword evidence="1" id="KW-0479">Metal-binding</keyword>
<dbReference type="PANTHER" id="PTHR11014:SF63">
    <property type="entry name" value="METALLOPEPTIDASE, PUTATIVE (AFU_ORTHOLOGUE AFUA_6G09600)-RELATED"/>
    <property type="match status" value="1"/>
</dbReference>
<accession>A0A940SW19</accession>
<dbReference type="AlphaFoldDB" id="A0A940SW19"/>
<comment type="cofactor">
    <cofactor evidence="1">
        <name>Mn(2+)</name>
        <dbReference type="ChEBI" id="CHEBI:29035"/>
    </cofactor>
    <text evidence="1">The Mn(2+) ion enhances activity.</text>
</comment>
<dbReference type="InterPro" id="IPR017439">
    <property type="entry name" value="Amidohydrolase"/>
</dbReference>
<dbReference type="GO" id="GO:0046872">
    <property type="term" value="F:metal ion binding"/>
    <property type="evidence" value="ECO:0007669"/>
    <property type="project" value="UniProtKB-KW"/>
</dbReference>
<evidence type="ECO:0000259" key="2">
    <source>
        <dbReference type="Pfam" id="PF07687"/>
    </source>
</evidence>
<dbReference type="PANTHER" id="PTHR11014">
    <property type="entry name" value="PEPTIDASE M20 FAMILY MEMBER"/>
    <property type="match status" value="1"/>
</dbReference>
<feature type="binding site" evidence="1">
    <location>
        <position position="111"/>
    </location>
    <ligand>
        <name>Mn(2+)</name>
        <dbReference type="ChEBI" id="CHEBI:29035"/>
        <label>2</label>
    </ligand>
</feature>
<proteinExistence type="predicted"/>
<feature type="binding site" evidence="1">
    <location>
        <position position="369"/>
    </location>
    <ligand>
        <name>Mn(2+)</name>
        <dbReference type="ChEBI" id="CHEBI:29035"/>
        <label>2</label>
    </ligand>
</feature>
<dbReference type="RefSeq" id="WP_209530512.1">
    <property type="nucleotide sequence ID" value="NZ_JAEEGA010000012.1"/>
</dbReference>
<dbReference type="SUPFAM" id="SSF53187">
    <property type="entry name" value="Zn-dependent exopeptidases"/>
    <property type="match status" value="1"/>
</dbReference>
<evidence type="ECO:0000256" key="1">
    <source>
        <dbReference type="PIRSR" id="PIRSR005962-1"/>
    </source>
</evidence>
<dbReference type="GO" id="GO:0016787">
    <property type="term" value="F:hydrolase activity"/>
    <property type="evidence" value="ECO:0007669"/>
    <property type="project" value="InterPro"/>
</dbReference>
<dbReference type="Pfam" id="PF01546">
    <property type="entry name" value="Peptidase_M20"/>
    <property type="match status" value="1"/>
</dbReference>
<dbReference type="NCBIfam" id="TIGR01891">
    <property type="entry name" value="amidohydrolases"/>
    <property type="match status" value="1"/>
</dbReference>
<dbReference type="Gene3D" id="3.30.70.360">
    <property type="match status" value="1"/>
</dbReference>
<organism evidence="3 4">
    <name type="scientific">Vagococcus allomyrinae</name>
    <dbReference type="NCBI Taxonomy" id="2794353"/>
    <lineage>
        <taxon>Bacteria</taxon>
        <taxon>Bacillati</taxon>
        <taxon>Bacillota</taxon>
        <taxon>Bacilli</taxon>
        <taxon>Lactobacillales</taxon>
        <taxon>Enterococcaceae</taxon>
        <taxon>Vagococcus</taxon>
    </lineage>
</organism>
<feature type="binding site" evidence="1">
    <location>
        <position position="145"/>
    </location>
    <ligand>
        <name>Mn(2+)</name>
        <dbReference type="ChEBI" id="CHEBI:29035"/>
        <label>2</label>
    </ligand>
</feature>
<reference evidence="3" key="1">
    <citation type="submission" date="2020-12" db="EMBL/GenBank/DDBJ databases">
        <title>Vagococcus allomyrinae sp. nov. and Enterococcus lavae sp. nov., isolated from the larvae of Allomyrina dichotoma.</title>
        <authorList>
            <person name="Lee S.D."/>
        </authorList>
    </citation>
    <scope>NUCLEOTIDE SEQUENCE</scope>
    <source>
        <strain evidence="3">BWB3-3</strain>
    </source>
</reference>
<dbReference type="InterPro" id="IPR002933">
    <property type="entry name" value="Peptidase_M20"/>
</dbReference>
<dbReference type="Pfam" id="PF07687">
    <property type="entry name" value="M20_dimer"/>
    <property type="match status" value="1"/>
</dbReference>
<dbReference type="Proteomes" id="UP000674938">
    <property type="component" value="Unassembled WGS sequence"/>
</dbReference>
<feature type="binding site" evidence="1">
    <location>
        <position position="109"/>
    </location>
    <ligand>
        <name>Mn(2+)</name>
        <dbReference type="ChEBI" id="CHEBI:29035"/>
        <label>2</label>
    </ligand>
</feature>
<feature type="domain" description="Peptidase M20 dimerisation" evidence="2">
    <location>
        <begin position="189"/>
        <end position="288"/>
    </location>
</feature>
<dbReference type="EMBL" id="JAEEGA010000012">
    <property type="protein sequence ID" value="MBP1042870.1"/>
    <property type="molecule type" value="Genomic_DNA"/>
</dbReference>